<keyword evidence="1" id="KW-0472">Membrane</keyword>
<accession>A0A942E0R6</accession>
<comment type="caution">
    <text evidence="2">The sequence shown here is derived from an EMBL/GenBank/DDBJ whole genome shotgun (WGS) entry which is preliminary data.</text>
</comment>
<organism evidence="2 3">
    <name type="scientific">Pseudaminobacter soli</name>
    <name type="common">ex Zhang et al. 2022</name>
    <dbReference type="NCBI Taxonomy" id="2831468"/>
    <lineage>
        <taxon>Bacteria</taxon>
        <taxon>Pseudomonadati</taxon>
        <taxon>Pseudomonadota</taxon>
        <taxon>Alphaproteobacteria</taxon>
        <taxon>Hyphomicrobiales</taxon>
        <taxon>Phyllobacteriaceae</taxon>
        <taxon>Pseudaminobacter</taxon>
    </lineage>
</organism>
<keyword evidence="1" id="KW-1133">Transmembrane helix</keyword>
<sequence>MFNPLSLFSTLKSGVITVAVVAGLTLVGSLWVQKNLAEKRIESLQIEKVNLQNTVIAREVEVKGLKIAIESLEDTFRRIDEHRGVEEEISREIENAPSENDGPVAPVLRDAIRSVERLYNPNKN</sequence>
<evidence type="ECO:0000256" key="1">
    <source>
        <dbReference type="SAM" id="Phobius"/>
    </source>
</evidence>
<dbReference type="AlphaFoldDB" id="A0A942E0R6"/>
<dbReference type="Proteomes" id="UP000680348">
    <property type="component" value="Unassembled WGS sequence"/>
</dbReference>
<name>A0A942E0R6_9HYPH</name>
<reference evidence="2" key="1">
    <citation type="submission" date="2021-04" db="EMBL/GenBank/DDBJ databases">
        <title>Pseudaminobacter soli sp. nov., isolated from paddy soil contaminated by heavy metals.</title>
        <authorList>
            <person name="Zhang K."/>
        </authorList>
    </citation>
    <scope>NUCLEOTIDE SEQUENCE</scope>
    <source>
        <strain evidence="2">19-2017</strain>
    </source>
</reference>
<feature type="transmembrane region" description="Helical" evidence="1">
    <location>
        <begin position="12"/>
        <end position="32"/>
    </location>
</feature>
<keyword evidence="3" id="KW-1185">Reference proteome</keyword>
<proteinExistence type="predicted"/>
<evidence type="ECO:0000313" key="2">
    <source>
        <dbReference type="EMBL" id="MBS3648881.1"/>
    </source>
</evidence>
<protein>
    <submittedName>
        <fullName evidence="2">Uncharacterized protein</fullName>
    </submittedName>
</protein>
<keyword evidence="1" id="KW-0812">Transmembrane</keyword>
<dbReference type="EMBL" id="JAGWCR010000004">
    <property type="protein sequence ID" value="MBS3648881.1"/>
    <property type="molecule type" value="Genomic_DNA"/>
</dbReference>
<dbReference type="RefSeq" id="WP_188254443.1">
    <property type="nucleotide sequence ID" value="NZ_JABVCF010000004.1"/>
</dbReference>
<evidence type="ECO:0000313" key="3">
    <source>
        <dbReference type="Proteomes" id="UP000680348"/>
    </source>
</evidence>
<gene>
    <name evidence="2" type="ORF">KEU06_09705</name>
</gene>